<name>A0A0E9M0Y4_9BACT</name>
<dbReference type="Proteomes" id="UP000032900">
    <property type="component" value="Unassembled WGS sequence"/>
</dbReference>
<evidence type="ECO:0000313" key="2">
    <source>
        <dbReference type="Proteomes" id="UP000032900"/>
    </source>
</evidence>
<dbReference type="EMBL" id="BAZW01000049">
    <property type="protein sequence ID" value="GAO31462.1"/>
    <property type="molecule type" value="Genomic_DNA"/>
</dbReference>
<dbReference type="OrthoDB" id="1110633at2"/>
<comment type="caution">
    <text evidence="1">The sequence shown here is derived from an EMBL/GenBank/DDBJ whole genome shotgun (WGS) entry which is preliminary data.</text>
</comment>
<proteinExistence type="predicted"/>
<evidence type="ECO:0000313" key="1">
    <source>
        <dbReference type="EMBL" id="GAO31462.1"/>
    </source>
</evidence>
<dbReference type="STRING" id="1236989.JCM15548_13826"/>
<organism evidence="1 2">
    <name type="scientific">Geofilum rubicundum JCM 15548</name>
    <dbReference type="NCBI Taxonomy" id="1236989"/>
    <lineage>
        <taxon>Bacteria</taxon>
        <taxon>Pseudomonadati</taxon>
        <taxon>Bacteroidota</taxon>
        <taxon>Bacteroidia</taxon>
        <taxon>Marinilabiliales</taxon>
        <taxon>Marinilabiliaceae</taxon>
        <taxon>Geofilum</taxon>
    </lineage>
</organism>
<accession>A0A0E9M0Y4</accession>
<dbReference type="RefSeq" id="WP_062127602.1">
    <property type="nucleotide sequence ID" value="NZ_BAZW01000049.1"/>
</dbReference>
<protein>
    <submittedName>
        <fullName evidence="1">Uncharacterized protein</fullName>
    </submittedName>
</protein>
<reference evidence="1 2" key="1">
    <citation type="journal article" date="2015" name="Microbes Environ.">
        <title>Distribution and evolution of nitrogen fixation genes in the phylum bacteroidetes.</title>
        <authorList>
            <person name="Inoue J."/>
            <person name="Oshima K."/>
            <person name="Suda W."/>
            <person name="Sakamoto M."/>
            <person name="Iino T."/>
            <person name="Noda S."/>
            <person name="Hongoh Y."/>
            <person name="Hattori M."/>
            <person name="Ohkuma M."/>
        </authorList>
    </citation>
    <scope>NUCLEOTIDE SEQUENCE [LARGE SCALE GENOMIC DNA]</scope>
    <source>
        <strain evidence="1">JCM 15548</strain>
    </source>
</reference>
<gene>
    <name evidence="1" type="ORF">JCM15548_13826</name>
</gene>
<keyword evidence="2" id="KW-1185">Reference proteome</keyword>
<dbReference type="AlphaFoldDB" id="A0A0E9M0Y4"/>
<sequence>MWLKTVILLLGISFLYHDYALAQEKPRYENIESYSTSSRFTQFMYRLFYKPIASTPVPTDSVVRPPKAPYSAFEGKTIRNIDITTLDPFGYSLGDTAAATTGFLSTLGNRFHITTRESILRHLLLMKEDQVFDSLLVRESERLVRTGKHLTDVALWVKAGPENADSVDISIRQLDKWSILPGGTFNDELWSFRLGDDNFLGLGHSFQNEIIRNRPSGEYDFTTKYHIPNIHNTFIHSTLMYGSSQDGNYVRSVALERPFITPFME</sequence>